<feature type="domain" description="Histidine kinase/HSP90-like ATPase" evidence="2">
    <location>
        <begin position="200"/>
        <end position="308"/>
    </location>
</feature>
<proteinExistence type="predicted"/>
<protein>
    <submittedName>
        <fullName evidence="4">Anti-sigma regulatory factor</fullName>
    </submittedName>
</protein>
<reference evidence="4 5" key="1">
    <citation type="submission" date="2016-09" db="EMBL/GenBank/DDBJ databases">
        <title>Couchioplanes caeruleus draft genome sequence.</title>
        <authorList>
            <person name="Sheehan J."/>
            <person name="Caffrey P."/>
        </authorList>
    </citation>
    <scope>NUCLEOTIDE SEQUENCE [LARGE SCALE GENOMIC DNA]</scope>
    <source>
        <strain evidence="4 5">DSM 43634</strain>
    </source>
</reference>
<dbReference type="Pfam" id="PF13581">
    <property type="entry name" value="HATPase_c_2"/>
    <property type="match status" value="1"/>
</dbReference>
<name>A0A1K0FTE9_9ACTN</name>
<organism evidence="4 5">
    <name type="scientific">Couchioplanes caeruleus subsp. caeruleus</name>
    <dbReference type="NCBI Taxonomy" id="56427"/>
    <lineage>
        <taxon>Bacteria</taxon>
        <taxon>Bacillati</taxon>
        <taxon>Actinomycetota</taxon>
        <taxon>Actinomycetes</taxon>
        <taxon>Micromonosporales</taxon>
        <taxon>Micromonosporaceae</taxon>
        <taxon>Couchioplanes</taxon>
    </lineage>
</organism>
<dbReference type="InterPro" id="IPR047718">
    <property type="entry name" value="RsbA-like_anti_sig"/>
</dbReference>
<dbReference type="RefSeq" id="WP_071802790.1">
    <property type="nucleotide sequence ID" value="NZ_MEIA01000005.1"/>
</dbReference>
<dbReference type="NCBIfam" id="NF041045">
    <property type="entry name" value="RsbA_anti_sig"/>
    <property type="match status" value="1"/>
</dbReference>
<dbReference type="GO" id="GO:0004674">
    <property type="term" value="F:protein serine/threonine kinase activity"/>
    <property type="evidence" value="ECO:0007669"/>
    <property type="project" value="UniProtKB-KW"/>
</dbReference>
<gene>
    <name evidence="4" type="ORF">BG844_01045</name>
</gene>
<dbReference type="PANTHER" id="PTHR35526">
    <property type="entry name" value="ANTI-SIGMA-F FACTOR RSBW-RELATED"/>
    <property type="match status" value="1"/>
</dbReference>
<keyword evidence="1" id="KW-0723">Serine/threonine-protein kinase</keyword>
<evidence type="ECO:0000313" key="5">
    <source>
        <dbReference type="Proteomes" id="UP000182486"/>
    </source>
</evidence>
<evidence type="ECO:0000313" key="4">
    <source>
        <dbReference type="EMBL" id="OJF16085.1"/>
    </source>
</evidence>
<dbReference type="AlphaFoldDB" id="A0A1K0FTE9"/>
<dbReference type="InterPro" id="IPR050267">
    <property type="entry name" value="Anti-sigma-factor_SerPK"/>
</dbReference>
<keyword evidence="1" id="KW-0418">Kinase</keyword>
<keyword evidence="5" id="KW-1185">Reference proteome</keyword>
<dbReference type="CDD" id="cd16936">
    <property type="entry name" value="HATPase_RsbW-like"/>
    <property type="match status" value="1"/>
</dbReference>
<evidence type="ECO:0000259" key="2">
    <source>
        <dbReference type="Pfam" id="PF13581"/>
    </source>
</evidence>
<evidence type="ECO:0000259" key="3">
    <source>
        <dbReference type="Pfam" id="PF14417"/>
    </source>
</evidence>
<dbReference type="InterPro" id="IPR036890">
    <property type="entry name" value="HATPase_C_sf"/>
</dbReference>
<dbReference type="Proteomes" id="UP000182486">
    <property type="component" value="Unassembled WGS sequence"/>
</dbReference>
<comment type="caution">
    <text evidence="4">The sequence shown here is derived from an EMBL/GenBank/DDBJ whole genome shotgun (WGS) entry which is preliminary data.</text>
</comment>
<dbReference type="Pfam" id="PF14417">
    <property type="entry name" value="MEDS"/>
    <property type="match status" value="1"/>
</dbReference>
<evidence type="ECO:0000256" key="1">
    <source>
        <dbReference type="ARBA" id="ARBA00022527"/>
    </source>
</evidence>
<accession>A0A1K0FTE9</accession>
<dbReference type="PANTHER" id="PTHR35526:SF3">
    <property type="entry name" value="ANTI-SIGMA-F FACTOR RSBW"/>
    <property type="match status" value="1"/>
</dbReference>
<dbReference type="Gene3D" id="3.30.565.10">
    <property type="entry name" value="Histidine kinase-like ATPase, C-terminal domain"/>
    <property type="match status" value="1"/>
</dbReference>
<sequence length="311" mass="33840">MTGHRSVARFDHPALLYRGEHEYVAGCTAFVHSAVAEGEPVLVAVPGTNLELMREALADVADRVVFADMAVAGRNPGRIIPRVLLTFAADHPGRRVSIIGEPIWQGRTALEYPACAAHEALINAAFAGRDAAILCPYDVERLDPSMVEDAWRTHPTMIEFGGHRASDRYADPFETASTFNHELPAPPPDAEFLVYGEHSSLAAVRYFVRRLAAASLSADATEELVLAANELAANTIEHTSGRGRITIWTEHGTLVCQVDDAGHLSDPLAGRLLPSPDRQGGYGLILTNDLCDLVRIYTTPTTTTIRLHKYL</sequence>
<keyword evidence="1" id="KW-0808">Transferase</keyword>
<feature type="domain" description="MEDS" evidence="3">
    <location>
        <begin position="11"/>
        <end position="155"/>
    </location>
</feature>
<dbReference type="InterPro" id="IPR003594">
    <property type="entry name" value="HATPase_dom"/>
</dbReference>
<dbReference type="InterPro" id="IPR025847">
    <property type="entry name" value="MEDS_domain"/>
</dbReference>
<dbReference type="EMBL" id="MEIA01000005">
    <property type="protein sequence ID" value="OJF16085.1"/>
    <property type="molecule type" value="Genomic_DNA"/>
</dbReference>